<dbReference type="HOGENOM" id="CLU_2758615_0_0_1"/>
<name>S8B2U2_PENO1</name>
<protein>
    <submittedName>
        <fullName evidence="1">Uncharacterized protein</fullName>
    </submittedName>
</protein>
<reference evidence="1 2" key="1">
    <citation type="journal article" date="2013" name="PLoS ONE">
        <title>Genomic and secretomic analyses reveal unique features of the lignocellulolytic enzyme system of Penicillium decumbens.</title>
        <authorList>
            <person name="Liu G."/>
            <person name="Zhang L."/>
            <person name="Wei X."/>
            <person name="Zou G."/>
            <person name="Qin Y."/>
            <person name="Ma L."/>
            <person name="Li J."/>
            <person name="Zheng H."/>
            <person name="Wang S."/>
            <person name="Wang C."/>
            <person name="Xun L."/>
            <person name="Zhao G.-P."/>
            <person name="Zhou Z."/>
            <person name="Qu Y."/>
        </authorList>
    </citation>
    <scope>NUCLEOTIDE SEQUENCE [LARGE SCALE GENOMIC DNA]</scope>
    <source>
        <strain evidence="2">114-2 / CGMCC 5302</strain>
    </source>
</reference>
<evidence type="ECO:0000313" key="2">
    <source>
        <dbReference type="Proteomes" id="UP000019376"/>
    </source>
</evidence>
<organism evidence="1 2">
    <name type="scientific">Penicillium oxalicum (strain 114-2 / CGMCC 5302)</name>
    <name type="common">Penicillium decumbens</name>
    <dbReference type="NCBI Taxonomy" id="933388"/>
    <lineage>
        <taxon>Eukaryota</taxon>
        <taxon>Fungi</taxon>
        <taxon>Dikarya</taxon>
        <taxon>Ascomycota</taxon>
        <taxon>Pezizomycotina</taxon>
        <taxon>Eurotiomycetes</taxon>
        <taxon>Eurotiomycetidae</taxon>
        <taxon>Eurotiales</taxon>
        <taxon>Aspergillaceae</taxon>
        <taxon>Penicillium</taxon>
    </lineage>
</organism>
<proteinExistence type="predicted"/>
<gene>
    <name evidence="1" type="ORF">PDE_08120</name>
</gene>
<dbReference type="EMBL" id="KB644415">
    <property type="protein sequence ID" value="EPS33158.1"/>
    <property type="molecule type" value="Genomic_DNA"/>
</dbReference>
<keyword evidence="2" id="KW-1185">Reference proteome</keyword>
<accession>S8B2U2</accession>
<sequence>MKTLSCRGHPGKCDAPDSSTNHMEQILNCKMSAFEVPTPMDLYGCRGPWILNEAPTEPFDRYFKAQPYTN</sequence>
<evidence type="ECO:0000313" key="1">
    <source>
        <dbReference type="EMBL" id="EPS33158.1"/>
    </source>
</evidence>
<dbReference type="Proteomes" id="UP000019376">
    <property type="component" value="Unassembled WGS sequence"/>
</dbReference>
<dbReference type="AlphaFoldDB" id="S8B2U2"/>